<dbReference type="AlphaFoldDB" id="A0AAD5V955"/>
<accession>A0AAD5V955</accession>
<comment type="caution">
    <text evidence="2">The sequence shown here is derived from an EMBL/GenBank/DDBJ whole genome shotgun (WGS) entry which is preliminary data.</text>
</comment>
<feature type="compositionally biased region" description="Polar residues" evidence="1">
    <location>
        <begin position="1"/>
        <end position="18"/>
    </location>
</feature>
<sequence length="102" mass="9762">MAAMTTGMTAGESGSSTPILVKPLRSPSGGLAAGLSGGIPGLEIPPGTGDVFSPPTASRVTIGTTTAAAMTTGNSNMKESNGIKSPQIPFGEGVAVATSAAS</sequence>
<keyword evidence="3" id="KW-1185">Reference proteome</keyword>
<gene>
    <name evidence="2" type="ORF">NLI96_g3339</name>
</gene>
<dbReference type="Proteomes" id="UP001212997">
    <property type="component" value="Unassembled WGS sequence"/>
</dbReference>
<evidence type="ECO:0000313" key="2">
    <source>
        <dbReference type="EMBL" id="KAJ3487729.1"/>
    </source>
</evidence>
<name>A0AAD5V955_9APHY</name>
<proteinExistence type="predicted"/>
<reference evidence="2" key="1">
    <citation type="submission" date="2022-07" db="EMBL/GenBank/DDBJ databases">
        <title>Genome Sequence of Physisporinus lineatus.</title>
        <authorList>
            <person name="Buettner E."/>
        </authorList>
    </citation>
    <scope>NUCLEOTIDE SEQUENCE</scope>
    <source>
        <strain evidence="2">VT162</strain>
    </source>
</reference>
<feature type="region of interest" description="Disordered" evidence="1">
    <location>
        <begin position="1"/>
        <end position="23"/>
    </location>
</feature>
<protein>
    <submittedName>
        <fullName evidence="2">Uncharacterized protein</fullName>
    </submittedName>
</protein>
<organism evidence="2 3">
    <name type="scientific">Meripilus lineatus</name>
    <dbReference type="NCBI Taxonomy" id="2056292"/>
    <lineage>
        <taxon>Eukaryota</taxon>
        <taxon>Fungi</taxon>
        <taxon>Dikarya</taxon>
        <taxon>Basidiomycota</taxon>
        <taxon>Agaricomycotina</taxon>
        <taxon>Agaricomycetes</taxon>
        <taxon>Polyporales</taxon>
        <taxon>Meripilaceae</taxon>
        <taxon>Meripilus</taxon>
    </lineage>
</organism>
<dbReference type="EMBL" id="JANAWD010000084">
    <property type="protein sequence ID" value="KAJ3487729.1"/>
    <property type="molecule type" value="Genomic_DNA"/>
</dbReference>
<evidence type="ECO:0000256" key="1">
    <source>
        <dbReference type="SAM" id="MobiDB-lite"/>
    </source>
</evidence>
<evidence type="ECO:0000313" key="3">
    <source>
        <dbReference type="Proteomes" id="UP001212997"/>
    </source>
</evidence>